<organism evidence="11 12">
    <name type="scientific">Scleroderma citrinum Foug A</name>
    <dbReference type="NCBI Taxonomy" id="1036808"/>
    <lineage>
        <taxon>Eukaryota</taxon>
        <taxon>Fungi</taxon>
        <taxon>Dikarya</taxon>
        <taxon>Basidiomycota</taxon>
        <taxon>Agaricomycotina</taxon>
        <taxon>Agaricomycetes</taxon>
        <taxon>Agaricomycetidae</taxon>
        <taxon>Boletales</taxon>
        <taxon>Sclerodermatineae</taxon>
        <taxon>Sclerodermataceae</taxon>
        <taxon>Scleroderma</taxon>
    </lineage>
</organism>
<dbReference type="PRINTS" id="PR00193">
    <property type="entry name" value="MYOSINHEAVY"/>
</dbReference>
<reference evidence="12" key="2">
    <citation type="submission" date="2015-01" db="EMBL/GenBank/DDBJ databases">
        <title>Evolutionary Origins and Diversification of the Mycorrhizal Mutualists.</title>
        <authorList>
            <consortium name="DOE Joint Genome Institute"/>
            <consortium name="Mycorrhizal Genomics Consortium"/>
            <person name="Kohler A."/>
            <person name="Kuo A."/>
            <person name="Nagy L.G."/>
            <person name="Floudas D."/>
            <person name="Copeland A."/>
            <person name="Barry K.W."/>
            <person name="Cichocki N."/>
            <person name="Veneault-Fourrey C."/>
            <person name="LaButti K."/>
            <person name="Lindquist E.A."/>
            <person name="Lipzen A."/>
            <person name="Lundell T."/>
            <person name="Morin E."/>
            <person name="Murat C."/>
            <person name="Riley R."/>
            <person name="Ohm R."/>
            <person name="Sun H."/>
            <person name="Tunlid A."/>
            <person name="Henrissat B."/>
            <person name="Grigoriev I.V."/>
            <person name="Hibbett D.S."/>
            <person name="Martin F."/>
        </authorList>
    </citation>
    <scope>NUCLEOTIDE SEQUENCE [LARGE SCALE GENOMIC DNA]</scope>
    <source>
        <strain evidence="12">Foug A</strain>
    </source>
</reference>
<comment type="caution">
    <text evidence="9">Lacks conserved residue(s) required for the propagation of feature annotation.</text>
</comment>
<dbReference type="GO" id="GO:0042995">
    <property type="term" value="C:cell projection"/>
    <property type="evidence" value="ECO:0007669"/>
    <property type="project" value="UniProtKB-SubCell"/>
</dbReference>
<dbReference type="OrthoDB" id="2687402at2759"/>
<evidence type="ECO:0000256" key="6">
    <source>
        <dbReference type="ARBA" id="ARBA00023175"/>
    </source>
</evidence>
<evidence type="ECO:0000256" key="3">
    <source>
        <dbReference type="ARBA" id="ARBA00022490"/>
    </source>
</evidence>
<evidence type="ECO:0000256" key="4">
    <source>
        <dbReference type="ARBA" id="ARBA00022737"/>
    </source>
</evidence>
<keyword evidence="6" id="KW-0505">Motor protein</keyword>
<comment type="subcellular location">
    <subcellularLocation>
        <location evidence="2">Cell projection</location>
    </subcellularLocation>
    <subcellularLocation>
        <location evidence="1">Cytoplasm</location>
        <location evidence="1">Cytoskeleton</location>
    </subcellularLocation>
</comment>
<keyword evidence="9" id="KW-0009">Actin-binding</keyword>
<comment type="similarity">
    <text evidence="9">Belongs to the TRAFAC class myosin-kinesin ATPase superfamily. Myosin family.</text>
</comment>
<dbReference type="InterPro" id="IPR001609">
    <property type="entry name" value="Myosin_head_motor_dom-like"/>
</dbReference>
<evidence type="ECO:0000256" key="7">
    <source>
        <dbReference type="ARBA" id="ARBA00023212"/>
    </source>
</evidence>
<proteinExistence type="inferred from homology"/>
<name>A0A0C3DDU5_9AGAM</name>
<dbReference type="PROSITE" id="PS51456">
    <property type="entry name" value="MYOSIN_MOTOR"/>
    <property type="match status" value="1"/>
</dbReference>
<evidence type="ECO:0000313" key="12">
    <source>
        <dbReference type="Proteomes" id="UP000053989"/>
    </source>
</evidence>
<dbReference type="SUPFAM" id="SSF52540">
    <property type="entry name" value="P-loop containing nucleoside triphosphate hydrolases"/>
    <property type="match status" value="1"/>
</dbReference>
<dbReference type="HOGENOM" id="CLU_1267550_0_0_1"/>
<dbReference type="GO" id="GO:0000146">
    <property type="term" value="F:microfilament motor activity"/>
    <property type="evidence" value="ECO:0007669"/>
    <property type="project" value="TreeGrafter"/>
</dbReference>
<dbReference type="GO" id="GO:0016459">
    <property type="term" value="C:myosin complex"/>
    <property type="evidence" value="ECO:0007669"/>
    <property type="project" value="UniProtKB-KW"/>
</dbReference>
<protein>
    <recommendedName>
        <fullName evidence="10">Myosin motor domain-containing protein</fullName>
    </recommendedName>
</protein>
<keyword evidence="3" id="KW-0963">Cytoplasm</keyword>
<dbReference type="Proteomes" id="UP000053989">
    <property type="component" value="Unassembled WGS sequence"/>
</dbReference>
<keyword evidence="5 9" id="KW-0518">Myosin</keyword>
<dbReference type="InterPro" id="IPR027417">
    <property type="entry name" value="P-loop_NTPase"/>
</dbReference>
<dbReference type="EMBL" id="KN822152">
    <property type="protein sequence ID" value="KIM54559.1"/>
    <property type="molecule type" value="Genomic_DNA"/>
</dbReference>
<accession>A0A0C3DDU5</accession>
<evidence type="ECO:0000256" key="2">
    <source>
        <dbReference type="ARBA" id="ARBA00004316"/>
    </source>
</evidence>
<evidence type="ECO:0000256" key="1">
    <source>
        <dbReference type="ARBA" id="ARBA00004245"/>
    </source>
</evidence>
<dbReference type="Gene3D" id="3.40.850.10">
    <property type="entry name" value="Kinesin motor domain"/>
    <property type="match status" value="1"/>
</dbReference>
<sequence length="218" mass="23800">MRRTGQDQTMLFSRETASGKSENRCLAIKSLLELSVSNPGKKGSKLASQVPAVEFIIETFGNACTLFNPNASHFGKYTELQFTNCGRLCGIKTLDYYLEWNRVAAVPSGERNFHIFYYLVAGASLEERQHLHLQEKGITDTSASAILVPAQTASETMTPTSLSNLKLLSKPSVSPSDMLPKHINSSWPSSISAISNSQSTVPATSMLLSCEIQIPLLL</sequence>
<dbReference type="InterPro" id="IPR052409">
    <property type="entry name" value="Myosin-III_kinase_activity"/>
</dbReference>
<gene>
    <name evidence="11" type="ORF">SCLCIDRAFT_1152517</name>
</gene>
<keyword evidence="7" id="KW-0206">Cytoskeleton</keyword>
<keyword evidence="4" id="KW-0677">Repeat</keyword>
<reference evidence="11 12" key="1">
    <citation type="submission" date="2014-04" db="EMBL/GenBank/DDBJ databases">
        <authorList>
            <consortium name="DOE Joint Genome Institute"/>
            <person name="Kuo A."/>
            <person name="Kohler A."/>
            <person name="Nagy L.G."/>
            <person name="Floudas D."/>
            <person name="Copeland A."/>
            <person name="Barry K.W."/>
            <person name="Cichocki N."/>
            <person name="Veneault-Fourrey C."/>
            <person name="LaButti K."/>
            <person name="Lindquist E.A."/>
            <person name="Lipzen A."/>
            <person name="Lundell T."/>
            <person name="Morin E."/>
            <person name="Murat C."/>
            <person name="Sun H."/>
            <person name="Tunlid A."/>
            <person name="Henrissat B."/>
            <person name="Grigoriev I.V."/>
            <person name="Hibbett D.S."/>
            <person name="Martin F."/>
            <person name="Nordberg H.P."/>
            <person name="Cantor M.N."/>
            <person name="Hua S.X."/>
        </authorList>
    </citation>
    <scope>NUCLEOTIDE SEQUENCE [LARGE SCALE GENOMIC DNA]</scope>
    <source>
        <strain evidence="11 12">Foug A</strain>
    </source>
</reference>
<dbReference type="STRING" id="1036808.A0A0C3DDU5"/>
<feature type="domain" description="Myosin motor" evidence="10">
    <location>
        <begin position="1"/>
        <end position="218"/>
    </location>
</feature>
<dbReference type="PANTHER" id="PTHR46256">
    <property type="entry name" value="AGAP011099-PA"/>
    <property type="match status" value="1"/>
</dbReference>
<evidence type="ECO:0000313" key="11">
    <source>
        <dbReference type="EMBL" id="KIM54559.1"/>
    </source>
</evidence>
<dbReference type="InParanoid" id="A0A0C3DDU5"/>
<dbReference type="PANTHER" id="PTHR46256:SF3">
    <property type="entry name" value="MYOSIN MOTOR DOMAIN-CONTAINING PROTEIN"/>
    <property type="match status" value="1"/>
</dbReference>
<evidence type="ECO:0000256" key="9">
    <source>
        <dbReference type="PROSITE-ProRule" id="PRU00782"/>
    </source>
</evidence>
<dbReference type="AlphaFoldDB" id="A0A0C3DDU5"/>
<evidence type="ECO:0000259" key="10">
    <source>
        <dbReference type="PROSITE" id="PS51456"/>
    </source>
</evidence>
<dbReference type="GO" id="GO:0005524">
    <property type="term" value="F:ATP binding"/>
    <property type="evidence" value="ECO:0007669"/>
    <property type="project" value="InterPro"/>
</dbReference>
<keyword evidence="8" id="KW-0966">Cell projection</keyword>
<evidence type="ECO:0000256" key="5">
    <source>
        <dbReference type="ARBA" id="ARBA00023123"/>
    </source>
</evidence>
<evidence type="ECO:0000256" key="8">
    <source>
        <dbReference type="ARBA" id="ARBA00023273"/>
    </source>
</evidence>
<dbReference type="InterPro" id="IPR036961">
    <property type="entry name" value="Kinesin_motor_dom_sf"/>
</dbReference>
<dbReference type="GO" id="GO:0004674">
    <property type="term" value="F:protein serine/threonine kinase activity"/>
    <property type="evidence" value="ECO:0007669"/>
    <property type="project" value="TreeGrafter"/>
</dbReference>
<keyword evidence="12" id="KW-1185">Reference proteome</keyword>
<dbReference type="GO" id="GO:0003779">
    <property type="term" value="F:actin binding"/>
    <property type="evidence" value="ECO:0007669"/>
    <property type="project" value="UniProtKB-KW"/>
</dbReference>
<dbReference type="GO" id="GO:0030832">
    <property type="term" value="P:regulation of actin filament length"/>
    <property type="evidence" value="ECO:0007669"/>
    <property type="project" value="TreeGrafter"/>
</dbReference>
<dbReference type="Pfam" id="PF00063">
    <property type="entry name" value="Myosin_head"/>
    <property type="match status" value="1"/>
</dbReference>